<organism evidence="4 5">
    <name type="scientific">Staphylococcus arlettae</name>
    <dbReference type="NCBI Taxonomy" id="29378"/>
    <lineage>
        <taxon>Bacteria</taxon>
        <taxon>Bacillati</taxon>
        <taxon>Bacillota</taxon>
        <taxon>Bacilli</taxon>
        <taxon>Bacillales</taxon>
        <taxon>Staphylococcaceae</taxon>
        <taxon>Staphylococcus</taxon>
    </lineage>
</organism>
<protein>
    <submittedName>
        <fullName evidence="4">Membrane protein</fullName>
    </submittedName>
</protein>
<evidence type="ECO:0000313" key="4">
    <source>
        <dbReference type="EMBL" id="SUJ23020.1"/>
    </source>
</evidence>
<feature type="domain" description="DUF418" evidence="2">
    <location>
        <begin position="208"/>
        <end position="329"/>
    </location>
</feature>
<feature type="transmembrane region" description="Helical" evidence="1">
    <location>
        <begin position="52"/>
        <end position="68"/>
    </location>
</feature>
<feature type="transmembrane region" description="Helical" evidence="1">
    <location>
        <begin position="265"/>
        <end position="283"/>
    </location>
</feature>
<dbReference type="InterPro" id="IPR007349">
    <property type="entry name" value="DUF418"/>
</dbReference>
<keyword evidence="1" id="KW-1133">Transmembrane helix</keyword>
<dbReference type="PANTHER" id="PTHR30590:SF3">
    <property type="entry name" value="HYPOTHETICAL MEMBRANE SPANNING PROTEIN"/>
    <property type="match status" value="1"/>
</dbReference>
<dbReference type="Proteomes" id="UP000254956">
    <property type="component" value="Unassembled WGS sequence"/>
</dbReference>
<dbReference type="EMBL" id="UGZE01000001">
    <property type="protein sequence ID" value="SUJ23020.1"/>
    <property type="molecule type" value="Genomic_DNA"/>
</dbReference>
<sequence length="339" mass="39611">MKQRIYELDYLRGFALLGILLVNIEVLLHLNIHYDANEVLYRNFLNFMIEDKFFTIFSFLFGIGFYIFMTNAVNKGYNAYLRFVLRLVFLAIAGMLHQLLQPGEALSVYAVFGIILIPFFKFNKYFNLLCGVILLLVILYLNSKLLLPLPYFILGVAASQFKLLDKMKQHQGTLMISSLVIFMLALCAFYILYHYNTVPTYKLLPDISSNIIAQYTERRELFDWLVLATSPIISLCYVSLFVLCIQTSIGKWMLKPLQYYGQMALTNYIGQSVTIISIAQLVELQHIELWFTGIICIAVYMLQLIISWLWLKYFNYGPLEYLWKIVTYQQFFPLLKKAE</sequence>
<dbReference type="OrthoDB" id="9807744at2"/>
<evidence type="ECO:0000313" key="5">
    <source>
        <dbReference type="Proteomes" id="UP000254956"/>
    </source>
</evidence>
<dbReference type="Pfam" id="PF04235">
    <property type="entry name" value="DUF418"/>
    <property type="match status" value="1"/>
</dbReference>
<evidence type="ECO:0000259" key="3">
    <source>
        <dbReference type="Pfam" id="PF07786"/>
    </source>
</evidence>
<feature type="transmembrane region" description="Helical" evidence="1">
    <location>
        <begin position="105"/>
        <end position="120"/>
    </location>
</feature>
<feature type="transmembrane region" description="Helical" evidence="1">
    <location>
        <begin position="80"/>
        <end position="99"/>
    </location>
</feature>
<accession>A0A380CL54</accession>
<proteinExistence type="predicted"/>
<feature type="transmembrane region" description="Helical" evidence="1">
    <location>
        <begin position="125"/>
        <end position="141"/>
    </location>
</feature>
<evidence type="ECO:0000256" key="1">
    <source>
        <dbReference type="SAM" id="Phobius"/>
    </source>
</evidence>
<dbReference type="AlphaFoldDB" id="A0A380CL54"/>
<dbReference type="InterPro" id="IPR052529">
    <property type="entry name" value="Bact_Transport_Assoc"/>
</dbReference>
<feature type="transmembrane region" description="Helical" evidence="1">
    <location>
        <begin position="176"/>
        <end position="195"/>
    </location>
</feature>
<dbReference type="Pfam" id="PF07786">
    <property type="entry name" value="HGSNAT_cat"/>
    <property type="match status" value="1"/>
</dbReference>
<dbReference type="PANTHER" id="PTHR30590">
    <property type="entry name" value="INNER MEMBRANE PROTEIN"/>
    <property type="match status" value="1"/>
</dbReference>
<feature type="transmembrane region" description="Helical" evidence="1">
    <location>
        <begin position="224"/>
        <end position="245"/>
    </location>
</feature>
<feature type="transmembrane region" description="Helical" evidence="1">
    <location>
        <begin position="289"/>
        <end position="311"/>
    </location>
</feature>
<feature type="transmembrane region" description="Helical" evidence="1">
    <location>
        <begin position="12"/>
        <end position="32"/>
    </location>
</feature>
<keyword evidence="1" id="KW-0472">Membrane</keyword>
<dbReference type="RefSeq" id="WP_103388090.1">
    <property type="nucleotide sequence ID" value="NZ_JAIEWT010000004.1"/>
</dbReference>
<evidence type="ECO:0000259" key="2">
    <source>
        <dbReference type="Pfam" id="PF04235"/>
    </source>
</evidence>
<reference evidence="4 5" key="1">
    <citation type="submission" date="2018-06" db="EMBL/GenBank/DDBJ databases">
        <authorList>
            <consortium name="Pathogen Informatics"/>
            <person name="Doyle S."/>
        </authorList>
    </citation>
    <scope>NUCLEOTIDE SEQUENCE [LARGE SCALE GENOMIC DNA]</scope>
    <source>
        <strain evidence="4 5">NCTC12413</strain>
    </source>
</reference>
<feature type="domain" description="Heparan-alpha-glucosaminide N-acetyltransferase catalytic" evidence="3">
    <location>
        <begin position="4"/>
        <end position="165"/>
    </location>
</feature>
<name>A0A380CL54_9STAP</name>
<gene>
    <name evidence="4" type="ORF">NCTC12413_02062</name>
</gene>
<keyword evidence="1" id="KW-0812">Transmembrane</keyword>
<dbReference type="InterPro" id="IPR012429">
    <property type="entry name" value="HGSNAT_cat"/>
</dbReference>